<dbReference type="InterPro" id="IPR001509">
    <property type="entry name" value="Epimerase_deHydtase"/>
</dbReference>
<keyword evidence="3" id="KW-0812">Transmembrane</keyword>
<evidence type="ECO:0000256" key="5">
    <source>
        <dbReference type="ARBA" id="ARBA00022968"/>
    </source>
</evidence>
<sequence>MRVLLTGSAGFIGSHLTERLLSDGHTVIGVDNYISGQPANTQLFLDHPRFSFIEADVSTNMPVVQEPLDWVLHFASPASPPHYQQHQIETLMVGAQGTQNALELASRHGAKFMLASTSEVYGDPKVHPQPESYWGHVNPNGLRSCYDEAKRYAEAITFAYHRSRGVDTRVIRIFNTYGPRMRADDGRVVTNLVNQALRGEALTVYGDGSQTRSFQYVTDLIEGIIRLMGVDFHEPVNLGNPDEYTILQFAEVIREAINPQLPVVFEPLPQDDPMQRKPDISRARELLGWAPSKSLHEGLGLTVAAFRQPQTAAPLDHTAGTTLASSTD</sequence>
<evidence type="ECO:0000256" key="7">
    <source>
        <dbReference type="ARBA" id="ARBA00023027"/>
    </source>
</evidence>
<dbReference type="GO" id="GO:0048040">
    <property type="term" value="F:UDP-glucuronate decarboxylase activity"/>
    <property type="evidence" value="ECO:0007669"/>
    <property type="project" value="TreeGrafter"/>
</dbReference>
<dbReference type="AlphaFoldDB" id="A0AAU7UCX6"/>
<dbReference type="PANTHER" id="PTHR43078">
    <property type="entry name" value="UDP-GLUCURONIC ACID DECARBOXYLASE-RELATED"/>
    <property type="match status" value="1"/>
</dbReference>
<evidence type="ECO:0000256" key="10">
    <source>
        <dbReference type="ARBA" id="ARBA00023180"/>
    </source>
</evidence>
<keyword evidence="5" id="KW-0735">Signal-anchor</keyword>
<evidence type="ECO:0000256" key="12">
    <source>
        <dbReference type="ARBA" id="ARBA00037859"/>
    </source>
</evidence>
<keyword evidence="11" id="KW-0456">Lyase</keyword>
<name>A0AAU7UCX6_9DEIO</name>
<gene>
    <name evidence="14" type="ORF">ABOD76_08535</name>
</gene>
<organism evidence="14">
    <name type="scientific">Deinococcus sonorensis KR-87</name>
    <dbReference type="NCBI Taxonomy" id="694439"/>
    <lineage>
        <taxon>Bacteria</taxon>
        <taxon>Thermotogati</taxon>
        <taxon>Deinococcota</taxon>
        <taxon>Deinococci</taxon>
        <taxon>Deinococcales</taxon>
        <taxon>Deinococcaceae</taxon>
        <taxon>Deinococcus</taxon>
    </lineage>
</organism>
<dbReference type="GO" id="GO:0042732">
    <property type="term" value="P:D-xylose metabolic process"/>
    <property type="evidence" value="ECO:0007669"/>
    <property type="project" value="InterPro"/>
</dbReference>
<keyword evidence="10" id="KW-0325">Glycoprotein</keyword>
<accession>A0AAU7UCX6</accession>
<evidence type="ECO:0000259" key="13">
    <source>
        <dbReference type="Pfam" id="PF01370"/>
    </source>
</evidence>
<evidence type="ECO:0000256" key="6">
    <source>
        <dbReference type="ARBA" id="ARBA00022989"/>
    </source>
</evidence>
<keyword evidence="6" id="KW-1133">Transmembrane helix</keyword>
<evidence type="ECO:0000256" key="8">
    <source>
        <dbReference type="ARBA" id="ARBA00023034"/>
    </source>
</evidence>
<evidence type="ECO:0000313" key="14">
    <source>
        <dbReference type="EMBL" id="XBV86344.1"/>
    </source>
</evidence>
<dbReference type="InterPro" id="IPR036291">
    <property type="entry name" value="NAD(P)-bd_dom_sf"/>
</dbReference>
<evidence type="ECO:0000256" key="1">
    <source>
        <dbReference type="ARBA" id="ARBA00001911"/>
    </source>
</evidence>
<dbReference type="InterPro" id="IPR044516">
    <property type="entry name" value="UXS-like"/>
</dbReference>
<dbReference type="KEGG" id="dsc:ABOD76_08535"/>
<keyword evidence="7" id="KW-0520">NAD</keyword>
<feature type="domain" description="NAD-dependent epimerase/dehydratase" evidence="13">
    <location>
        <begin position="3"/>
        <end position="230"/>
    </location>
</feature>
<evidence type="ECO:0000256" key="9">
    <source>
        <dbReference type="ARBA" id="ARBA00023136"/>
    </source>
</evidence>
<dbReference type="CDD" id="cd05230">
    <property type="entry name" value="UGD_SDR_e"/>
    <property type="match status" value="1"/>
</dbReference>
<dbReference type="GO" id="GO:0005737">
    <property type="term" value="C:cytoplasm"/>
    <property type="evidence" value="ECO:0007669"/>
    <property type="project" value="TreeGrafter"/>
</dbReference>
<dbReference type="FunFam" id="3.40.50.720:FF:000065">
    <property type="entry name" value="UDP-glucuronic acid decarboxylase 1"/>
    <property type="match status" value="1"/>
</dbReference>
<reference evidence="14" key="1">
    <citation type="submission" date="2024-06" db="EMBL/GenBank/DDBJ databases">
        <title>Draft Genome Sequence of Deinococcus sonorensis Type Strain KR-87, a Biofilm Producing Representative of the Genus Deinococcus.</title>
        <authorList>
            <person name="Boren L.S."/>
            <person name="Grosso R.A."/>
            <person name="Hugenberg-Cox A.N."/>
            <person name="Hill J.T.E."/>
            <person name="Albert C.M."/>
            <person name="Tuohy J.M."/>
        </authorList>
    </citation>
    <scope>NUCLEOTIDE SEQUENCE</scope>
    <source>
        <strain evidence="14">KR-87</strain>
    </source>
</reference>
<protein>
    <submittedName>
        <fullName evidence="14">UDP-glucuronic acid decarboxylase family protein</fullName>
    </submittedName>
</protein>
<evidence type="ECO:0000256" key="3">
    <source>
        <dbReference type="ARBA" id="ARBA00022692"/>
    </source>
</evidence>
<dbReference type="EMBL" id="CP158299">
    <property type="protein sequence ID" value="XBV86344.1"/>
    <property type="molecule type" value="Genomic_DNA"/>
</dbReference>
<dbReference type="Gene3D" id="3.40.50.720">
    <property type="entry name" value="NAD(P)-binding Rossmann-like Domain"/>
    <property type="match status" value="1"/>
</dbReference>
<dbReference type="RefSeq" id="WP_350244411.1">
    <property type="nucleotide sequence ID" value="NZ_CP158299.1"/>
</dbReference>
<comment type="cofactor">
    <cofactor evidence="1">
        <name>NAD(+)</name>
        <dbReference type="ChEBI" id="CHEBI:57540"/>
    </cofactor>
</comment>
<evidence type="ECO:0000256" key="11">
    <source>
        <dbReference type="ARBA" id="ARBA00023239"/>
    </source>
</evidence>
<comment type="subcellular location">
    <subcellularLocation>
        <location evidence="2">Golgi apparatus membrane</location>
        <topology evidence="2">Single-pass type II membrane protein</topology>
    </subcellularLocation>
    <subcellularLocation>
        <location evidence="12">Golgi apparatus</location>
        <location evidence="12">Golgi stack membrane</location>
    </subcellularLocation>
</comment>
<keyword evidence="4" id="KW-0210">Decarboxylase</keyword>
<dbReference type="SUPFAM" id="SSF51735">
    <property type="entry name" value="NAD(P)-binding Rossmann-fold domains"/>
    <property type="match status" value="1"/>
</dbReference>
<dbReference type="Pfam" id="PF01370">
    <property type="entry name" value="Epimerase"/>
    <property type="match status" value="1"/>
</dbReference>
<evidence type="ECO:0000256" key="4">
    <source>
        <dbReference type="ARBA" id="ARBA00022793"/>
    </source>
</evidence>
<keyword evidence="9" id="KW-0472">Membrane</keyword>
<proteinExistence type="predicted"/>
<evidence type="ECO:0000256" key="2">
    <source>
        <dbReference type="ARBA" id="ARBA00004323"/>
    </source>
</evidence>
<keyword evidence="8" id="KW-0333">Golgi apparatus</keyword>
<dbReference type="GO" id="GO:0070403">
    <property type="term" value="F:NAD+ binding"/>
    <property type="evidence" value="ECO:0007669"/>
    <property type="project" value="InterPro"/>
</dbReference>
<dbReference type="PANTHER" id="PTHR43078:SF6">
    <property type="entry name" value="UDP-GLUCURONIC ACID DECARBOXYLASE 1"/>
    <property type="match status" value="1"/>
</dbReference>